<proteinExistence type="predicted"/>
<evidence type="ECO:0000256" key="1">
    <source>
        <dbReference type="ARBA" id="ARBA00022679"/>
    </source>
</evidence>
<dbReference type="EMBL" id="JBHSMF010000009">
    <property type="protein sequence ID" value="MFC5498582.1"/>
    <property type="molecule type" value="Genomic_DNA"/>
</dbReference>
<keyword evidence="1 4" id="KW-0808">Transferase</keyword>
<organism evidence="4 5">
    <name type="scientific">Caenimonas terrae</name>
    <dbReference type="NCBI Taxonomy" id="696074"/>
    <lineage>
        <taxon>Bacteria</taxon>
        <taxon>Pseudomonadati</taxon>
        <taxon>Pseudomonadota</taxon>
        <taxon>Betaproteobacteria</taxon>
        <taxon>Burkholderiales</taxon>
        <taxon>Comamonadaceae</taxon>
        <taxon>Caenimonas</taxon>
    </lineage>
</organism>
<feature type="domain" description="N-acetyltransferase" evidence="3">
    <location>
        <begin position="22"/>
        <end position="170"/>
    </location>
</feature>
<reference evidence="5" key="1">
    <citation type="journal article" date="2019" name="Int. J. Syst. Evol. Microbiol.">
        <title>The Global Catalogue of Microorganisms (GCM) 10K type strain sequencing project: providing services to taxonomists for standard genome sequencing and annotation.</title>
        <authorList>
            <consortium name="The Broad Institute Genomics Platform"/>
            <consortium name="The Broad Institute Genome Sequencing Center for Infectious Disease"/>
            <person name="Wu L."/>
            <person name="Ma J."/>
        </authorList>
    </citation>
    <scope>NUCLEOTIDE SEQUENCE [LARGE SCALE GENOMIC DNA]</scope>
    <source>
        <strain evidence="5">CCUG 57401</strain>
    </source>
</reference>
<dbReference type="RefSeq" id="WP_376850672.1">
    <property type="nucleotide sequence ID" value="NZ_JBHSMF010000009.1"/>
</dbReference>
<dbReference type="SUPFAM" id="SSF55729">
    <property type="entry name" value="Acyl-CoA N-acyltransferases (Nat)"/>
    <property type="match status" value="1"/>
</dbReference>
<dbReference type="PROSITE" id="PS51186">
    <property type="entry name" value="GNAT"/>
    <property type="match status" value="1"/>
</dbReference>
<dbReference type="Gene3D" id="3.40.630.30">
    <property type="match status" value="1"/>
</dbReference>
<dbReference type="InterPro" id="IPR000182">
    <property type="entry name" value="GNAT_dom"/>
</dbReference>
<dbReference type="InterPro" id="IPR016181">
    <property type="entry name" value="Acyl_CoA_acyltransferase"/>
</dbReference>
<dbReference type="Proteomes" id="UP001596037">
    <property type="component" value="Unassembled WGS sequence"/>
</dbReference>
<dbReference type="CDD" id="cd04301">
    <property type="entry name" value="NAT_SF"/>
    <property type="match status" value="1"/>
</dbReference>
<gene>
    <name evidence="4" type="ORF">ACFPOE_13630</name>
</gene>
<dbReference type="InterPro" id="IPR050832">
    <property type="entry name" value="Bact_Acetyltransf"/>
</dbReference>
<accession>A0ABW0NF24</accession>
<dbReference type="PANTHER" id="PTHR43877">
    <property type="entry name" value="AMINOALKYLPHOSPHONATE N-ACETYLTRANSFERASE-RELATED-RELATED"/>
    <property type="match status" value="1"/>
</dbReference>
<dbReference type="Pfam" id="PF00583">
    <property type="entry name" value="Acetyltransf_1"/>
    <property type="match status" value="1"/>
</dbReference>
<keyword evidence="2 4" id="KW-0012">Acyltransferase</keyword>
<name>A0ABW0NF24_9BURK</name>
<evidence type="ECO:0000313" key="5">
    <source>
        <dbReference type="Proteomes" id="UP001596037"/>
    </source>
</evidence>
<comment type="caution">
    <text evidence="4">The sequence shown here is derived from an EMBL/GenBank/DDBJ whole genome shotgun (WGS) entry which is preliminary data.</text>
</comment>
<evidence type="ECO:0000313" key="4">
    <source>
        <dbReference type="EMBL" id="MFC5498582.1"/>
    </source>
</evidence>
<evidence type="ECO:0000259" key="3">
    <source>
        <dbReference type="PROSITE" id="PS51186"/>
    </source>
</evidence>
<dbReference type="EC" id="2.3.1.-" evidence="4"/>
<sequence length="175" mass="19083">MEPVSLRLGRRSDALTVAALSVQVFLDTYATAGVRPDLAREAFREYSEQAFVERLSMSGCRFVLAEAQDALLGFAEVQCESRKAPGAAPRGFELVRLYVQPQAQRAGVGSALLREAEKIASSAHSPAIWLTVWEENVRALAFYARSGYADVGATDYMFEGKAYGNRVVAKQLSVA</sequence>
<protein>
    <submittedName>
        <fullName evidence="4">GNAT family N-acetyltransferase</fullName>
        <ecNumber evidence="4">2.3.1.-</ecNumber>
    </submittedName>
</protein>
<evidence type="ECO:0000256" key="2">
    <source>
        <dbReference type="ARBA" id="ARBA00023315"/>
    </source>
</evidence>
<dbReference type="GO" id="GO:0016746">
    <property type="term" value="F:acyltransferase activity"/>
    <property type="evidence" value="ECO:0007669"/>
    <property type="project" value="UniProtKB-KW"/>
</dbReference>
<keyword evidence="5" id="KW-1185">Reference proteome</keyword>